<evidence type="ECO:0000313" key="1">
    <source>
        <dbReference type="EMBL" id="KGA94307.1"/>
    </source>
</evidence>
<dbReference type="EMBL" id="JPGK01000003">
    <property type="protein sequence ID" value="KGA94307.1"/>
    <property type="molecule type" value="Genomic_DNA"/>
</dbReference>
<proteinExistence type="predicted"/>
<accession>A0A094WF88</accession>
<dbReference type="AlphaFoldDB" id="A0A094WF88"/>
<comment type="caution">
    <text evidence="1">The sequence shown here is derived from an EMBL/GenBank/DDBJ whole genome shotgun (WGS) entry which is preliminary data.</text>
</comment>
<protein>
    <submittedName>
        <fullName evidence="1">Uncharacterized protein</fullName>
    </submittedName>
</protein>
<sequence length="38" mass="4321">MATVIVIVSILLLPFLRTCIFGHDAKERERDSIHLSLL</sequence>
<name>A0A094WF88_9BACT</name>
<dbReference type="Proteomes" id="UP000029452">
    <property type="component" value="Unassembled WGS sequence"/>
</dbReference>
<gene>
    <name evidence="1" type="ORF">LptCag_1070</name>
</gene>
<evidence type="ECO:0000313" key="2">
    <source>
        <dbReference type="Proteomes" id="UP000029452"/>
    </source>
</evidence>
<organism evidence="1 2">
    <name type="scientific">Leptospirillum ferriphilum</name>
    <dbReference type="NCBI Taxonomy" id="178606"/>
    <lineage>
        <taxon>Bacteria</taxon>
        <taxon>Pseudomonadati</taxon>
        <taxon>Nitrospirota</taxon>
        <taxon>Nitrospiria</taxon>
        <taxon>Nitrospirales</taxon>
        <taxon>Nitrospiraceae</taxon>
        <taxon>Leptospirillum</taxon>
    </lineage>
</organism>
<reference evidence="1 2" key="1">
    <citation type="submission" date="2014-06" db="EMBL/GenBank/DDBJ databases">
        <title>Draft genome sequence of iron oxidizing acidophile Leptospirillum ferriphilum DSM14647.</title>
        <authorList>
            <person name="Cardenas J.P."/>
            <person name="Lazcano M."/>
            <person name="Ossandon F.J."/>
            <person name="Corbett M."/>
            <person name="Holmes D.S."/>
            <person name="Watkin E."/>
        </authorList>
    </citation>
    <scope>NUCLEOTIDE SEQUENCE [LARGE SCALE GENOMIC DNA]</scope>
    <source>
        <strain evidence="1 2">DSM 14647</strain>
    </source>
</reference>